<accession>A0ABS2IBX1</accession>
<dbReference type="Proteomes" id="UP000717995">
    <property type="component" value="Unassembled WGS sequence"/>
</dbReference>
<protein>
    <submittedName>
        <fullName evidence="4">Transporter substrate-binding domain-containing protein</fullName>
    </submittedName>
</protein>
<keyword evidence="2" id="KW-0732">Signal</keyword>
<dbReference type="InterPro" id="IPR001638">
    <property type="entry name" value="Solute-binding_3/MltF_N"/>
</dbReference>
<feature type="domain" description="Solute-binding protein family 3/N-terminal" evidence="3">
    <location>
        <begin position="23"/>
        <end position="251"/>
    </location>
</feature>
<reference evidence="4 5" key="1">
    <citation type="submission" date="2021-02" db="EMBL/GenBank/DDBJ databases">
        <authorList>
            <person name="Lee D.-H."/>
        </authorList>
    </citation>
    <scope>NUCLEOTIDE SEQUENCE [LARGE SCALE GENOMIC DNA]</scope>
    <source>
        <strain evidence="4 5">UL073</strain>
    </source>
</reference>
<dbReference type="SMART" id="SM00062">
    <property type="entry name" value="PBPb"/>
    <property type="match status" value="1"/>
</dbReference>
<name>A0ABS2IBX1_9GAMM</name>
<comment type="similarity">
    <text evidence="1">Belongs to the bacterial solute-binding protein 3 family.</text>
</comment>
<keyword evidence="5" id="KW-1185">Reference proteome</keyword>
<evidence type="ECO:0000313" key="5">
    <source>
        <dbReference type="Proteomes" id="UP000717995"/>
    </source>
</evidence>
<gene>
    <name evidence="4" type="ORF">JQX08_07780</name>
</gene>
<evidence type="ECO:0000259" key="3">
    <source>
        <dbReference type="SMART" id="SM00062"/>
    </source>
</evidence>
<evidence type="ECO:0000313" key="4">
    <source>
        <dbReference type="EMBL" id="MBM7060606.1"/>
    </source>
</evidence>
<dbReference type="RefSeq" id="WP_204915722.1">
    <property type="nucleotide sequence ID" value="NZ_JAFEUP010000002.1"/>
</dbReference>
<sequence>MRSWWIGFLALGVLVAGPLRAETLKVAMEGAFPPFEEVGEDGKLKGFNVDIANALCAQMKTDCELVRFPFDDLIPTLNAKKSDLVLASMSITAERQQLVDFTDKYSQTPTYFFGKNDEINEVFITPRRVSGKRIGVQRGTVYDSYLIDKFAKYAAIERFDSAQEAYDALYQGKVNLVLDDAVSGYMSFLDTPRGEGFGRVGGAVVAPKYMGVGQGIAVRKGDEALKARLNQALAVILSNGTYNRIERQYFRQFSVY</sequence>
<dbReference type="Pfam" id="PF00497">
    <property type="entry name" value="SBP_bac_3"/>
    <property type="match status" value="1"/>
</dbReference>
<dbReference type="EMBL" id="JAFEUP010000002">
    <property type="protein sequence ID" value="MBM7060606.1"/>
    <property type="molecule type" value="Genomic_DNA"/>
</dbReference>
<evidence type="ECO:0000256" key="2">
    <source>
        <dbReference type="ARBA" id="ARBA00022729"/>
    </source>
</evidence>
<dbReference type="Gene3D" id="3.40.190.10">
    <property type="entry name" value="Periplasmic binding protein-like II"/>
    <property type="match status" value="2"/>
</dbReference>
<dbReference type="SUPFAM" id="SSF53850">
    <property type="entry name" value="Periplasmic binding protein-like II"/>
    <property type="match status" value="1"/>
</dbReference>
<dbReference type="PANTHER" id="PTHR35936:SF17">
    <property type="entry name" value="ARGININE-BINDING EXTRACELLULAR PROTEIN ARTP"/>
    <property type="match status" value="1"/>
</dbReference>
<proteinExistence type="inferred from homology"/>
<dbReference type="PANTHER" id="PTHR35936">
    <property type="entry name" value="MEMBRANE-BOUND LYTIC MUREIN TRANSGLYCOSYLASE F"/>
    <property type="match status" value="1"/>
</dbReference>
<evidence type="ECO:0000256" key="1">
    <source>
        <dbReference type="ARBA" id="ARBA00010333"/>
    </source>
</evidence>
<organism evidence="4 5">
    <name type="scientific">Zestomonas insulae</name>
    <dbReference type="NCBI Taxonomy" id="2809017"/>
    <lineage>
        <taxon>Bacteria</taxon>
        <taxon>Pseudomonadati</taxon>
        <taxon>Pseudomonadota</taxon>
        <taxon>Gammaproteobacteria</taxon>
        <taxon>Pseudomonadales</taxon>
        <taxon>Pseudomonadaceae</taxon>
        <taxon>Zestomonas</taxon>
    </lineage>
</organism>
<comment type="caution">
    <text evidence="4">The sequence shown here is derived from an EMBL/GenBank/DDBJ whole genome shotgun (WGS) entry which is preliminary data.</text>
</comment>